<dbReference type="GO" id="GO:0004519">
    <property type="term" value="F:endonuclease activity"/>
    <property type="evidence" value="ECO:0007669"/>
    <property type="project" value="UniProtKB-KW"/>
</dbReference>
<organism evidence="2 3">
    <name type="scientific">Kordiimonas pumila</name>
    <dbReference type="NCBI Taxonomy" id="2161677"/>
    <lineage>
        <taxon>Bacteria</taxon>
        <taxon>Pseudomonadati</taxon>
        <taxon>Pseudomonadota</taxon>
        <taxon>Alphaproteobacteria</taxon>
        <taxon>Kordiimonadales</taxon>
        <taxon>Kordiimonadaceae</taxon>
        <taxon>Kordiimonas</taxon>
    </lineage>
</organism>
<keyword evidence="3" id="KW-1185">Reference proteome</keyword>
<dbReference type="RefSeq" id="WP_194215271.1">
    <property type="nucleotide sequence ID" value="NZ_CP061205.1"/>
</dbReference>
<sequence length="194" mass="22961">MLRRSIPTRTHTDQSGNYRAYRDPLKADFSNRCGYCDIHDEVLGVPFHIDHFAPLERFGELETDYSNLVYACPSCNRAKWNHWPMSTARPSHDNQRGFIDPCESEYDDHLERRTDGSIAGKTPLGAYISKRLKLQLRKHRFLWLLDRVMEQCEKVEVVLQSVDEDDPDIEELKKQHYELLRHYQAYHKIIRTKV</sequence>
<keyword evidence="2" id="KW-0255">Endonuclease</keyword>
<evidence type="ECO:0000259" key="1">
    <source>
        <dbReference type="SMART" id="SM00507"/>
    </source>
</evidence>
<gene>
    <name evidence="2" type="ORF">ACFOKA_07810</name>
</gene>
<evidence type="ECO:0000313" key="3">
    <source>
        <dbReference type="Proteomes" id="UP001595444"/>
    </source>
</evidence>
<protein>
    <submittedName>
        <fullName evidence="2">HNH endonuclease</fullName>
    </submittedName>
</protein>
<evidence type="ECO:0000313" key="2">
    <source>
        <dbReference type="EMBL" id="MFC3051805.1"/>
    </source>
</evidence>
<dbReference type="EMBL" id="JBHRSL010000004">
    <property type="protein sequence ID" value="MFC3051805.1"/>
    <property type="molecule type" value="Genomic_DNA"/>
</dbReference>
<dbReference type="InterPro" id="IPR003615">
    <property type="entry name" value="HNH_nuc"/>
</dbReference>
<comment type="caution">
    <text evidence="2">The sequence shown here is derived from an EMBL/GenBank/DDBJ whole genome shotgun (WGS) entry which is preliminary data.</text>
</comment>
<dbReference type="Gene3D" id="1.10.30.50">
    <property type="match status" value="1"/>
</dbReference>
<reference evidence="3" key="1">
    <citation type="journal article" date="2019" name="Int. J. Syst. Evol. Microbiol.">
        <title>The Global Catalogue of Microorganisms (GCM) 10K type strain sequencing project: providing services to taxonomists for standard genome sequencing and annotation.</title>
        <authorList>
            <consortium name="The Broad Institute Genomics Platform"/>
            <consortium name="The Broad Institute Genome Sequencing Center for Infectious Disease"/>
            <person name="Wu L."/>
            <person name="Ma J."/>
        </authorList>
    </citation>
    <scope>NUCLEOTIDE SEQUENCE [LARGE SCALE GENOMIC DNA]</scope>
    <source>
        <strain evidence="3">KCTC 62164</strain>
    </source>
</reference>
<feature type="domain" description="HNH nuclease" evidence="1">
    <location>
        <begin position="19"/>
        <end position="77"/>
    </location>
</feature>
<proteinExistence type="predicted"/>
<dbReference type="Proteomes" id="UP001595444">
    <property type="component" value="Unassembled WGS sequence"/>
</dbReference>
<dbReference type="CDD" id="cd00085">
    <property type="entry name" value="HNHc"/>
    <property type="match status" value="1"/>
</dbReference>
<dbReference type="InterPro" id="IPR002711">
    <property type="entry name" value="HNH"/>
</dbReference>
<name>A0ABV7D4I2_9PROT</name>
<dbReference type="Pfam" id="PF01844">
    <property type="entry name" value="HNH"/>
    <property type="match status" value="1"/>
</dbReference>
<keyword evidence="2" id="KW-0378">Hydrolase</keyword>
<keyword evidence="2" id="KW-0540">Nuclease</keyword>
<dbReference type="SMART" id="SM00507">
    <property type="entry name" value="HNHc"/>
    <property type="match status" value="1"/>
</dbReference>
<accession>A0ABV7D4I2</accession>